<dbReference type="PANTHER" id="PTHR13939:SF0">
    <property type="entry name" value="NMN AMIDOHYDROLASE-LIKE PROTEIN YFAY"/>
    <property type="match status" value="1"/>
</dbReference>
<dbReference type="InterPro" id="IPR036425">
    <property type="entry name" value="MoaB/Mog-like_dom_sf"/>
</dbReference>
<keyword evidence="3" id="KW-1185">Reference proteome</keyword>
<accession>A0A1W1W1R3</accession>
<dbReference type="Proteomes" id="UP000192569">
    <property type="component" value="Chromosome I"/>
</dbReference>
<sequence length="303" mass="32736">MEWDLLEKTTFWIEDIELEGVDLAQVAAVAARALGLAENEVMVVDVRPGVVAFDVLRRRIQAEMVAGKGKDILERLRNLPGVTLGPGASLHSEGVLGLIALEPALAQEILRASEKMSREVGEAVARRALVFASGSELLAGKIQDTNSPYIMEALRSAGYKVSFGGILEDDLTAAVNKLEGAIEQGYGLIITTGGVGAEDKDCNIEAILQLDPQAHTPWILKFTPDRRRHHKEGVRIAVGRVGITRLVALPGPHEEAKLGCQALLEGLAQGIDDASLAEKIASALRRRWQEKVGNFAHSAYVER</sequence>
<proteinExistence type="predicted"/>
<protein>
    <submittedName>
        <fullName evidence="2">Molybdenum cofactor synthesis domain-containing protein</fullName>
    </submittedName>
</protein>
<evidence type="ECO:0000313" key="2">
    <source>
        <dbReference type="EMBL" id="SMB99044.1"/>
    </source>
</evidence>
<dbReference type="InterPro" id="IPR050101">
    <property type="entry name" value="CinA"/>
</dbReference>
<dbReference type="STRING" id="698762.SAMN00808754_2701"/>
<dbReference type="SMART" id="SM00852">
    <property type="entry name" value="MoCF_biosynth"/>
    <property type="match status" value="1"/>
</dbReference>
<name>A0A1W1W1R3_9FIRM</name>
<dbReference type="InterPro" id="IPR001453">
    <property type="entry name" value="MoaB/Mog_dom"/>
</dbReference>
<dbReference type="RefSeq" id="WP_084666414.1">
    <property type="nucleotide sequence ID" value="NZ_LT838272.1"/>
</dbReference>
<feature type="domain" description="MoaB/Mog" evidence="1">
    <location>
        <begin position="129"/>
        <end position="270"/>
    </location>
</feature>
<organism evidence="2 3">
    <name type="scientific">Thermanaeromonas toyohensis ToBE</name>
    <dbReference type="NCBI Taxonomy" id="698762"/>
    <lineage>
        <taxon>Bacteria</taxon>
        <taxon>Bacillati</taxon>
        <taxon>Bacillota</taxon>
        <taxon>Clostridia</taxon>
        <taxon>Neomoorellales</taxon>
        <taxon>Neomoorellaceae</taxon>
        <taxon>Thermanaeromonas</taxon>
    </lineage>
</organism>
<gene>
    <name evidence="2" type="ORF">SAMN00808754_2701</name>
</gene>
<evidence type="ECO:0000313" key="3">
    <source>
        <dbReference type="Proteomes" id="UP000192569"/>
    </source>
</evidence>
<dbReference type="OrthoDB" id="1676645at2"/>
<dbReference type="SUPFAM" id="SSF53218">
    <property type="entry name" value="Molybdenum cofactor biosynthesis proteins"/>
    <property type="match status" value="1"/>
</dbReference>
<dbReference type="AlphaFoldDB" id="A0A1W1W1R3"/>
<dbReference type="PANTHER" id="PTHR13939">
    <property type="entry name" value="NICOTINAMIDE-NUCLEOTIDE AMIDOHYDROLASE PNCC"/>
    <property type="match status" value="1"/>
</dbReference>
<reference evidence="2 3" key="1">
    <citation type="submission" date="2017-04" db="EMBL/GenBank/DDBJ databases">
        <authorList>
            <person name="Afonso C.L."/>
            <person name="Miller P.J."/>
            <person name="Scott M.A."/>
            <person name="Spackman E."/>
            <person name="Goraichik I."/>
            <person name="Dimitrov K.M."/>
            <person name="Suarez D.L."/>
            <person name="Swayne D.E."/>
        </authorList>
    </citation>
    <scope>NUCLEOTIDE SEQUENCE [LARGE SCALE GENOMIC DNA]</scope>
    <source>
        <strain evidence="2 3">ToBE</strain>
    </source>
</reference>
<dbReference type="EMBL" id="LT838272">
    <property type="protein sequence ID" value="SMB99044.1"/>
    <property type="molecule type" value="Genomic_DNA"/>
</dbReference>
<dbReference type="Pfam" id="PF00994">
    <property type="entry name" value="MoCF_biosynth"/>
    <property type="match status" value="1"/>
</dbReference>
<dbReference type="Gene3D" id="3.40.980.10">
    <property type="entry name" value="MoaB/Mog-like domain"/>
    <property type="match status" value="1"/>
</dbReference>
<evidence type="ECO:0000259" key="1">
    <source>
        <dbReference type="SMART" id="SM00852"/>
    </source>
</evidence>